<dbReference type="OrthoDB" id="9783873at2"/>
<dbReference type="InterPro" id="IPR021301">
    <property type="entry name" value="DUF2779"/>
</dbReference>
<name>A0A328YIA9_9FLAO</name>
<protein>
    <submittedName>
        <fullName evidence="2">Uncharacterized protein DUF2779</fullName>
    </submittedName>
</protein>
<sequence>MPTYKHKISKSRFVSGMQCEKKLYFDMFRGDLKPTLTEQQKALFESGNLVGELAQKVFPNGKDASPKSYYDFSKSIEQTRAWINEGVATIYEAAFFHDEVLAALDILHHQDNERWAIEVKSSTSVKDYHILDASLQYWVMTQSGFRPDRFFLMHINNGYVKNGAIEVEQLFTLVDITHQVIENQERVENNLSRFKALSKETEPIVAIGKQCASPFNCDYKAHCWQHIPQNSVFELGSARRKNWELHNKGILELINIPDNVELSHRQHLQVEGLKNGSSYIDRTSITSFIEGCTYPLYFFDFETIFPAIPIVDNSSPFQQIPFQYSLHILEEENALLLHKEFLAEPSYFITSDITKDPRKKLIEQLKSDIGTTGSIVAYNATFEINVLKKLALAYPEEAAFLNDLIHRFVDLLVVFKNGWYYKPEMKASASIKSVLPAIAPEFSYKDLEISDGELASGTFLSLIEGTIEFTPELKKNLLVYCERDTEGMVILWKELLRCVQ</sequence>
<dbReference type="Gene3D" id="3.90.320.10">
    <property type="match status" value="1"/>
</dbReference>
<feature type="domain" description="DUF2779" evidence="1">
    <location>
        <begin position="297"/>
        <end position="430"/>
    </location>
</feature>
<accession>A0A328YIA9</accession>
<gene>
    <name evidence="2" type="ORF">CLV55_103100</name>
</gene>
<comment type="caution">
    <text evidence="2">The sequence shown here is derived from an EMBL/GenBank/DDBJ whole genome shotgun (WGS) entry which is preliminary data.</text>
</comment>
<evidence type="ECO:0000259" key="1">
    <source>
        <dbReference type="Pfam" id="PF11074"/>
    </source>
</evidence>
<organism evidence="2 3">
    <name type="scientific">Flavobacterium aciduliphilum</name>
    <dbReference type="NCBI Taxonomy" id="1101402"/>
    <lineage>
        <taxon>Bacteria</taxon>
        <taxon>Pseudomonadati</taxon>
        <taxon>Bacteroidota</taxon>
        <taxon>Flavobacteriia</taxon>
        <taxon>Flavobacteriales</taxon>
        <taxon>Flavobacteriaceae</taxon>
        <taxon>Flavobacterium</taxon>
    </lineage>
</organism>
<reference evidence="2 3" key="1">
    <citation type="submission" date="2018-06" db="EMBL/GenBank/DDBJ databases">
        <title>Genomic Encyclopedia of Archaeal and Bacterial Type Strains, Phase II (KMG-II): from individual species to whole genera.</title>
        <authorList>
            <person name="Goeker M."/>
        </authorList>
    </citation>
    <scope>NUCLEOTIDE SEQUENCE [LARGE SCALE GENOMIC DNA]</scope>
    <source>
        <strain evidence="2 3">DSM 25663</strain>
    </source>
</reference>
<dbReference type="Proteomes" id="UP000248840">
    <property type="component" value="Unassembled WGS sequence"/>
</dbReference>
<dbReference type="RefSeq" id="WP_112112583.1">
    <property type="nucleotide sequence ID" value="NZ_QLSZ01000003.1"/>
</dbReference>
<evidence type="ECO:0000313" key="2">
    <source>
        <dbReference type="EMBL" id="RAR73781.1"/>
    </source>
</evidence>
<dbReference type="EMBL" id="QLSZ01000003">
    <property type="protein sequence ID" value="RAR73781.1"/>
    <property type="molecule type" value="Genomic_DNA"/>
</dbReference>
<dbReference type="Pfam" id="PF11074">
    <property type="entry name" value="DUF2779"/>
    <property type="match status" value="1"/>
</dbReference>
<evidence type="ECO:0000313" key="3">
    <source>
        <dbReference type="Proteomes" id="UP000248840"/>
    </source>
</evidence>
<keyword evidence="3" id="KW-1185">Reference proteome</keyword>
<proteinExistence type="predicted"/>
<dbReference type="AlphaFoldDB" id="A0A328YIA9"/>
<dbReference type="InterPro" id="IPR011604">
    <property type="entry name" value="PDDEXK-like_dom_sf"/>
</dbReference>